<sequence>MAEPLDSSNEGVGVRFPVDSASSQTCNPIKVNDNPWVYVTEELIGCWTSFIGQDNAEVHILKLNFDTLDSAFFSLEMNNTKPMNLILTSPGTYVALHNLHPDVKLYVKNDSTISLHTNGKHDIVYKRDFPSEDEELVKWASQEFGGVTSFTTIRNLKAVTSTGTKGTKPGSSNCHTEK</sequence>
<organism evidence="1 2">
    <name type="scientific">Chaenocephalus aceratus</name>
    <name type="common">Blackfin icefish</name>
    <name type="synonym">Chaenichthys aceratus</name>
    <dbReference type="NCBI Taxonomy" id="36190"/>
    <lineage>
        <taxon>Eukaryota</taxon>
        <taxon>Metazoa</taxon>
        <taxon>Chordata</taxon>
        <taxon>Craniata</taxon>
        <taxon>Vertebrata</taxon>
        <taxon>Euteleostomi</taxon>
        <taxon>Actinopterygii</taxon>
        <taxon>Neopterygii</taxon>
        <taxon>Teleostei</taxon>
        <taxon>Neoteleostei</taxon>
        <taxon>Acanthomorphata</taxon>
        <taxon>Eupercaria</taxon>
        <taxon>Perciformes</taxon>
        <taxon>Notothenioidei</taxon>
        <taxon>Channichthyidae</taxon>
        <taxon>Chaenocephalus</taxon>
    </lineage>
</organism>
<evidence type="ECO:0000313" key="2">
    <source>
        <dbReference type="Proteomes" id="UP001057452"/>
    </source>
</evidence>
<reference evidence="1" key="1">
    <citation type="submission" date="2022-05" db="EMBL/GenBank/DDBJ databases">
        <title>Chromosome-level genome of Chaenocephalus aceratus.</title>
        <authorList>
            <person name="Park H."/>
        </authorList>
    </citation>
    <scope>NUCLEOTIDE SEQUENCE</scope>
    <source>
        <strain evidence="1">KU_202001</strain>
    </source>
</reference>
<evidence type="ECO:0000313" key="1">
    <source>
        <dbReference type="EMBL" id="KAI4817184.1"/>
    </source>
</evidence>
<dbReference type="EMBL" id="CM043796">
    <property type="protein sequence ID" value="KAI4817184.1"/>
    <property type="molecule type" value="Genomic_DNA"/>
</dbReference>
<name>A0ACB9WTY0_CHAAC</name>
<comment type="caution">
    <text evidence="1">The sequence shown here is derived from an EMBL/GenBank/DDBJ whole genome shotgun (WGS) entry which is preliminary data.</text>
</comment>
<keyword evidence="2" id="KW-1185">Reference proteome</keyword>
<accession>A0ACB9WTY0</accession>
<protein>
    <submittedName>
        <fullName evidence="1">Uncharacterized protein</fullName>
    </submittedName>
</protein>
<dbReference type="Proteomes" id="UP001057452">
    <property type="component" value="Chromosome 12"/>
</dbReference>
<proteinExistence type="predicted"/>
<gene>
    <name evidence="1" type="ORF">KUCAC02_009460</name>
</gene>